<accession>A0A2G8KPM4</accession>
<sequence length="163" mass="18680">MAVTEIIKILALGLVLMATFFTQGVTAYDCPYDYPFPSCPRPLLDNSDDTVCCVVEDDKYTCCNEAVLATTSPNEIENNALELFNKSNWRVWQNQEKENQLRKSKRFDNNISTNRGQVSTRPYPEALFQSRQFRLVVQTKEIVSILSKRNTQHSNRTSCDIQS</sequence>
<evidence type="ECO:0000313" key="2">
    <source>
        <dbReference type="EMBL" id="PIK49964.1"/>
    </source>
</evidence>
<gene>
    <name evidence="2" type="ORF">BSL78_13171</name>
</gene>
<evidence type="ECO:0000256" key="1">
    <source>
        <dbReference type="SAM" id="SignalP"/>
    </source>
</evidence>
<dbReference type="Proteomes" id="UP000230750">
    <property type="component" value="Unassembled WGS sequence"/>
</dbReference>
<organism evidence="2 3">
    <name type="scientific">Stichopus japonicus</name>
    <name type="common">Sea cucumber</name>
    <dbReference type="NCBI Taxonomy" id="307972"/>
    <lineage>
        <taxon>Eukaryota</taxon>
        <taxon>Metazoa</taxon>
        <taxon>Echinodermata</taxon>
        <taxon>Eleutherozoa</taxon>
        <taxon>Echinozoa</taxon>
        <taxon>Holothuroidea</taxon>
        <taxon>Aspidochirotacea</taxon>
        <taxon>Aspidochirotida</taxon>
        <taxon>Stichopodidae</taxon>
        <taxon>Apostichopus</taxon>
    </lineage>
</organism>
<keyword evidence="1" id="KW-0732">Signal</keyword>
<proteinExistence type="predicted"/>
<feature type="signal peptide" evidence="1">
    <location>
        <begin position="1"/>
        <end position="27"/>
    </location>
</feature>
<reference evidence="2 3" key="1">
    <citation type="journal article" date="2017" name="PLoS Biol.">
        <title>The sea cucumber genome provides insights into morphological evolution and visceral regeneration.</title>
        <authorList>
            <person name="Zhang X."/>
            <person name="Sun L."/>
            <person name="Yuan J."/>
            <person name="Sun Y."/>
            <person name="Gao Y."/>
            <person name="Zhang L."/>
            <person name="Li S."/>
            <person name="Dai H."/>
            <person name="Hamel J.F."/>
            <person name="Liu C."/>
            <person name="Yu Y."/>
            <person name="Liu S."/>
            <person name="Lin W."/>
            <person name="Guo K."/>
            <person name="Jin S."/>
            <person name="Xu P."/>
            <person name="Storey K.B."/>
            <person name="Huan P."/>
            <person name="Zhang T."/>
            <person name="Zhou Y."/>
            <person name="Zhang J."/>
            <person name="Lin C."/>
            <person name="Li X."/>
            <person name="Xing L."/>
            <person name="Huo D."/>
            <person name="Sun M."/>
            <person name="Wang L."/>
            <person name="Mercier A."/>
            <person name="Li F."/>
            <person name="Yang H."/>
            <person name="Xiang J."/>
        </authorList>
    </citation>
    <scope>NUCLEOTIDE SEQUENCE [LARGE SCALE GENOMIC DNA]</scope>
    <source>
        <strain evidence="2">Shaxun</strain>
        <tissue evidence="2">Muscle</tissue>
    </source>
</reference>
<dbReference type="AlphaFoldDB" id="A0A2G8KPM4"/>
<keyword evidence="3" id="KW-1185">Reference proteome</keyword>
<protein>
    <submittedName>
        <fullName evidence="2">Uncharacterized protein</fullName>
    </submittedName>
</protein>
<feature type="chain" id="PRO_5013580483" evidence="1">
    <location>
        <begin position="28"/>
        <end position="163"/>
    </location>
</feature>
<dbReference type="EMBL" id="MRZV01000440">
    <property type="protein sequence ID" value="PIK49964.1"/>
    <property type="molecule type" value="Genomic_DNA"/>
</dbReference>
<evidence type="ECO:0000313" key="3">
    <source>
        <dbReference type="Proteomes" id="UP000230750"/>
    </source>
</evidence>
<dbReference type="OrthoDB" id="10581562at2759"/>
<name>A0A2G8KPM4_STIJA</name>
<comment type="caution">
    <text evidence="2">The sequence shown here is derived from an EMBL/GenBank/DDBJ whole genome shotgun (WGS) entry which is preliminary data.</text>
</comment>